<sequence>MSKNLKEVDLLKIYNKWADGLGPFRCFLRATNFVSLKHYPDFQLNDIELTEGDSFEILEDIIDKYDIKTTLYFIDIPAVKGIKLGLYIQKLLNIKPILIFNNPLHPYGIVGDKDYISRLIGYGELLEKIEPSGFAFILDNYRYKECSDDELKCYFNNQYELTEDDLPYHYMLEELGFKRVVYIYKDEVKEDIAYYLDYLKHNSIEVEYKGINYKL</sequence>
<protein>
    <recommendedName>
        <fullName evidence="3">Normocyte-binding protein</fullName>
    </recommendedName>
</protein>
<dbReference type="EMBL" id="BRXR01000001">
    <property type="protein sequence ID" value="GLC29294.1"/>
    <property type="molecule type" value="Genomic_DNA"/>
</dbReference>
<evidence type="ECO:0008006" key="3">
    <source>
        <dbReference type="Google" id="ProtNLM"/>
    </source>
</evidence>
<proteinExistence type="predicted"/>
<gene>
    <name evidence="1" type="ORF">bsdE14_07040</name>
</gene>
<dbReference type="Proteomes" id="UP001208567">
    <property type="component" value="Unassembled WGS sequence"/>
</dbReference>
<name>A0ABQ5N262_9CLOT</name>
<evidence type="ECO:0000313" key="1">
    <source>
        <dbReference type="EMBL" id="GLC29294.1"/>
    </source>
</evidence>
<reference evidence="1 2" key="1">
    <citation type="journal article" date="2024" name="Int. J. Syst. Evol. Microbiol.">
        <title>Clostridium omnivorum sp. nov., isolated from anoxic soil under the treatment of reductive soil disinfestation.</title>
        <authorList>
            <person name="Ueki A."/>
            <person name="Tonouchi A."/>
            <person name="Kaku N."/>
            <person name="Honma S."/>
            <person name="Ueki K."/>
        </authorList>
    </citation>
    <scope>NUCLEOTIDE SEQUENCE [LARGE SCALE GENOMIC DNA]</scope>
    <source>
        <strain evidence="1 2">E14</strain>
    </source>
</reference>
<accession>A0ABQ5N262</accession>
<keyword evidence="2" id="KW-1185">Reference proteome</keyword>
<comment type="caution">
    <text evidence="1">The sequence shown here is derived from an EMBL/GenBank/DDBJ whole genome shotgun (WGS) entry which is preliminary data.</text>
</comment>
<dbReference type="RefSeq" id="WP_264848585.1">
    <property type="nucleotide sequence ID" value="NZ_BRXR01000001.1"/>
</dbReference>
<organism evidence="1 2">
    <name type="scientific">Clostridium omnivorum</name>
    <dbReference type="NCBI Taxonomy" id="1604902"/>
    <lineage>
        <taxon>Bacteria</taxon>
        <taxon>Bacillati</taxon>
        <taxon>Bacillota</taxon>
        <taxon>Clostridia</taxon>
        <taxon>Eubacteriales</taxon>
        <taxon>Clostridiaceae</taxon>
        <taxon>Clostridium</taxon>
    </lineage>
</organism>
<evidence type="ECO:0000313" key="2">
    <source>
        <dbReference type="Proteomes" id="UP001208567"/>
    </source>
</evidence>